<evidence type="ECO:0000313" key="2">
    <source>
        <dbReference type="Proteomes" id="UP000036681"/>
    </source>
</evidence>
<evidence type="ECO:0000256" key="1">
    <source>
        <dbReference type="SAM" id="MobiDB-lite"/>
    </source>
</evidence>
<organism evidence="2 3">
    <name type="scientific">Ascaris lumbricoides</name>
    <name type="common">Giant roundworm</name>
    <dbReference type="NCBI Taxonomy" id="6252"/>
    <lineage>
        <taxon>Eukaryota</taxon>
        <taxon>Metazoa</taxon>
        <taxon>Ecdysozoa</taxon>
        <taxon>Nematoda</taxon>
        <taxon>Chromadorea</taxon>
        <taxon>Rhabditida</taxon>
        <taxon>Spirurina</taxon>
        <taxon>Ascaridomorpha</taxon>
        <taxon>Ascaridoidea</taxon>
        <taxon>Ascarididae</taxon>
        <taxon>Ascaris</taxon>
    </lineage>
</organism>
<dbReference type="WBParaSite" id="ALUE_0002174401-mRNA-1">
    <property type="protein sequence ID" value="ALUE_0002174401-mRNA-1"/>
    <property type="gene ID" value="ALUE_0002174401"/>
</dbReference>
<proteinExistence type="predicted"/>
<keyword evidence="2" id="KW-1185">Reference proteome</keyword>
<name>A0A0M3ISL6_ASCLU</name>
<evidence type="ECO:0000313" key="3">
    <source>
        <dbReference type="WBParaSite" id="ALUE_0002174401-mRNA-1"/>
    </source>
</evidence>
<feature type="region of interest" description="Disordered" evidence="1">
    <location>
        <begin position="26"/>
        <end position="51"/>
    </location>
</feature>
<sequence>MRRSDPTRKVNVLLRMSIHSATSEATLNFKKHSSPSRSMRTFHSLSSQSAA</sequence>
<protein>
    <submittedName>
        <fullName evidence="3">Uncharacterized protein</fullName>
    </submittedName>
</protein>
<dbReference type="AlphaFoldDB" id="A0A0M3ISL6"/>
<reference evidence="3" key="1">
    <citation type="submission" date="2017-02" db="UniProtKB">
        <authorList>
            <consortium name="WormBaseParasite"/>
        </authorList>
    </citation>
    <scope>IDENTIFICATION</scope>
</reference>
<feature type="compositionally biased region" description="Polar residues" evidence="1">
    <location>
        <begin position="35"/>
        <end position="51"/>
    </location>
</feature>
<accession>A0A0M3ISL6</accession>
<dbReference type="Proteomes" id="UP000036681">
    <property type="component" value="Unplaced"/>
</dbReference>